<proteinExistence type="predicted"/>
<name>M3Z0Q8_MUSPF</name>
<accession>M3Z0Q8</accession>
<dbReference type="Ensembl" id="ENSMPUT00000017425.1">
    <property type="protein sequence ID" value="ENSMPUP00000017170.1"/>
    <property type="gene ID" value="ENSMPUG00000017279.1"/>
</dbReference>
<reference evidence="1" key="1">
    <citation type="submission" date="2024-06" db="UniProtKB">
        <authorList>
            <consortium name="Ensembl"/>
        </authorList>
    </citation>
    <scope>IDENTIFICATION</scope>
</reference>
<evidence type="ECO:0000313" key="1">
    <source>
        <dbReference type="Ensembl" id="ENSMPUP00000017170.1"/>
    </source>
</evidence>
<protein>
    <submittedName>
        <fullName evidence="1">Uncharacterized protein</fullName>
    </submittedName>
</protein>
<dbReference type="EMBL" id="AEYP01003193">
    <property type="status" value="NOT_ANNOTATED_CDS"/>
    <property type="molecule type" value="Genomic_DNA"/>
</dbReference>
<dbReference type="AlphaFoldDB" id="M3Z0Q8"/>
<dbReference type="InParanoid" id="M3Z0Q8"/>
<dbReference type="HOGENOM" id="CLU_2378212_0_0_1"/>
<sequence>TVARNLITWPQLRTILEYAFSWVPARGAKIPRCCNKGGKSRRALGNEGSFLLRLGSGFLMRVRGAAPSEDEEPHWLLQGFEGQIPLFHKYLVSIS</sequence>
<organism evidence="1">
    <name type="scientific">Mustela putorius furo</name>
    <name type="common">European domestic ferret</name>
    <name type="synonym">Mustela furo</name>
    <dbReference type="NCBI Taxonomy" id="9669"/>
    <lineage>
        <taxon>Eukaryota</taxon>
        <taxon>Metazoa</taxon>
        <taxon>Chordata</taxon>
        <taxon>Craniata</taxon>
        <taxon>Vertebrata</taxon>
        <taxon>Euteleostomi</taxon>
        <taxon>Mammalia</taxon>
        <taxon>Eutheria</taxon>
        <taxon>Laurasiatheria</taxon>
        <taxon>Carnivora</taxon>
        <taxon>Caniformia</taxon>
        <taxon>Musteloidea</taxon>
        <taxon>Mustelidae</taxon>
        <taxon>Mustelinae</taxon>
        <taxon>Mustela</taxon>
    </lineage>
</organism>